<protein>
    <submittedName>
        <fullName evidence="1">TIGR00266 family protein</fullName>
    </submittedName>
</protein>
<proteinExistence type="predicted"/>
<dbReference type="PANTHER" id="PTHR43657">
    <property type="entry name" value="TRYPTOPHAN RNA-BINDING ATTENUATOR PROTEIN-LIKE PROTEIN"/>
    <property type="match status" value="1"/>
</dbReference>
<dbReference type="InterPro" id="IPR002838">
    <property type="entry name" value="AIM24"/>
</dbReference>
<gene>
    <name evidence="1" type="ORF">E3J62_06435</name>
</gene>
<organism evidence="1 2">
    <name type="scientific">candidate division TA06 bacterium</name>
    <dbReference type="NCBI Taxonomy" id="2250710"/>
    <lineage>
        <taxon>Bacteria</taxon>
        <taxon>Bacteria division TA06</taxon>
    </lineage>
</organism>
<dbReference type="Proteomes" id="UP000315525">
    <property type="component" value="Unassembled WGS sequence"/>
</dbReference>
<evidence type="ECO:0000313" key="1">
    <source>
        <dbReference type="EMBL" id="TET45804.1"/>
    </source>
</evidence>
<dbReference type="Gene3D" id="3.60.160.10">
    <property type="entry name" value="Mitochondrial biogenesis AIM24"/>
    <property type="match status" value="1"/>
</dbReference>
<dbReference type="InterPro" id="IPR016031">
    <property type="entry name" value="Trp_RNA-bd_attenuator-like_dom"/>
</dbReference>
<name>A0A523UTE9_UNCT6</name>
<evidence type="ECO:0000313" key="2">
    <source>
        <dbReference type="Proteomes" id="UP000315525"/>
    </source>
</evidence>
<dbReference type="AlphaFoldDB" id="A0A523UTE9"/>
<accession>A0A523UTE9</accession>
<dbReference type="PANTHER" id="PTHR43657:SF1">
    <property type="entry name" value="ALTERED INHERITANCE OF MITOCHONDRIA PROTEIN 24, MITOCHONDRIAL"/>
    <property type="match status" value="1"/>
</dbReference>
<reference evidence="1 2" key="1">
    <citation type="submission" date="2019-03" db="EMBL/GenBank/DDBJ databases">
        <title>Metabolic potential of uncultured bacteria and archaea associated with petroleum seepage in deep-sea sediments.</title>
        <authorList>
            <person name="Dong X."/>
            <person name="Hubert C."/>
        </authorList>
    </citation>
    <scope>NUCLEOTIDE SEQUENCE [LARGE SCALE GENOMIC DNA]</scope>
    <source>
        <strain evidence="1">E44_bin18</strain>
    </source>
</reference>
<dbReference type="InterPro" id="IPR036983">
    <property type="entry name" value="AIM24_sf"/>
</dbReference>
<dbReference type="EMBL" id="SOJN01000075">
    <property type="protein sequence ID" value="TET45804.1"/>
    <property type="molecule type" value="Genomic_DNA"/>
</dbReference>
<dbReference type="NCBIfam" id="TIGR00266">
    <property type="entry name" value="TIGR00266 family protein"/>
    <property type="match status" value="1"/>
</dbReference>
<comment type="caution">
    <text evidence="1">The sequence shown here is derived from an EMBL/GenBank/DDBJ whole genome shotgun (WGS) entry which is preliminary data.</text>
</comment>
<sequence length="226" mass="24273">MEHEVLYRSAYALLRVKLEKGEAISAEAGAMVSMSSGVALQTTAKGGLFGALKRSVLGGESFFLNTFTADEGGEMTLAPTLPGDVLSIELRGETIYAQSGAYIASSPEIRIDTKWGGARTFFSREGLFLLKISGTGKVFLSSYGAIHEIELSAGQKYVVDTGHMVAWTEGVAYNVKRVGGLKSTLFSGEGLVCELTGPGKIMIQSRSADAFLAWLIPQIPKNRHWK</sequence>
<dbReference type="Pfam" id="PF01987">
    <property type="entry name" value="AIM24"/>
    <property type="match status" value="1"/>
</dbReference>
<dbReference type="SUPFAM" id="SSF51219">
    <property type="entry name" value="TRAP-like"/>
    <property type="match status" value="1"/>
</dbReference>